<evidence type="ECO:0000313" key="1">
    <source>
        <dbReference type="EMBL" id="GGX04497.1"/>
    </source>
</evidence>
<proteinExistence type="predicted"/>
<evidence type="ECO:0000313" key="2">
    <source>
        <dbReference type="Proteomes" id="UP000601108"/>
    </source>
</evidence>
<organism evidence="1 2">
    <name type="scientific">Aquimarina muelleri</name>
    <dbReference type="NCBI Taxonomy" id="279356"/>
    <lineage>
        <taxon>Bacteria</taxon>
        <taxon>Pseudomonadati</taxon>
        <taxon>Bacteroidota</taxon>
        <taxon>Flavobacteriia</taxon>
        <taxon>Flavobacteriales</taxon>
        <taxon>Flavobacteriaceae</taxon>
        <taxon>Aquimarina</taxon>
    </lineage>
</organism>
<comment type="caution">
    <text evidence="1">The sequence shown here is derived from an EMBL/GenBank/DDBJ whole genome shotgun (WGS) entry which is preliminary data.</text>
</comment>
<keyword evidence="2" id="KW-1185">Reference proteome</keyword>
<dbReference type="AlphaFoldDB" id="A0A918N1Q8"/>
<dbReference type="InterPro" id="IPR009045">
    <property type="entry name" value="Zn_M74/Hedgehog-like"/>
</dbReference>
<dbReference type="EMBL" id="BMWS01000001">
    <property type="protein sequence ID" value="GGX04497.1"/>
    <property type="molecule type" value="Genomic_DNA"/>
</dbReference>
<dbReference type="Gene3D" id="3.30.1380.10">
    <property type="match status" value="1"/>
</dbReference>
<sequence length="201" mass="23736">MFGREKIQDTTQIQAHSFLTKLFNRNYVNPKLHITLKEIANSLKSYNPEIKLVYLDANFPFIDGFPLAPHLSHKDGKKIDVSFVYQDKNQIVTNQKLSNSGYGVFEQPLDQKYNQSLICKEKGYWQYNFTRYFTFGKINKHLFFSEKATKKLLLAIINQKQVHKIFIEPHLKNRLHLQSSKIRFHGCQAVRHDDHIHFQIN</sequence>
<accession>A0A918N1Q8</accession>
<gene>
    <name evidence="1" type="ORF">GCM10007384_02860</name>
</gene>
<protein>
    <recommendedName>
        <fullName evidence="3">Penicillin-insensitive murein endopeptidase</fullName>
    </recommendedName>
</protein>
<evidence type="ECO:0008006" key="3">
    <source>
        <dbReference type="Google" id="ProtNLM"/>
    </source>
</evidence>
<dbReference type="Proteomes" id="UP000601108">
    <property type="component" value="Unassembled WGS sequence"/>
</dbReference>
<reference evidence="1 2" key="1">
    <citation type="journal article" date="2014" name="Int. J. Syst. Evol. Microbiol.">
        <title>Complete genome sequence of Corynebacterium casei LMG S-19264T (=DSM 44701T), isolated from a smear-ripened cheese.</title>
        <authorList>
            <consortium name="US DOE Joint Genome Institute (JGI-PGF)"/>
            <person name="Walter F."/>
            <person name="Albersmeier A."/>
            <person name="Kalinowski J."/>
            <person name="Ruckert C."/>
        </authorList>
    </citation>
    <scope>NUCLEOTIDE SEQUENCE [LARGE SCALE GENOMIC DNA]</scope>
    <source>
        <strain evidence="1 2">KCTC 12285</strain>
    </source>
</reference>
<name>A0A918N1Q8_9FLAO</name>